<dbReference type="RefSeq" id="WP_072906069.1">
    <property type="nucleotide sequence ID" value="NZ_FQZT01000002.1"/>
</dbReference>
<name>A0A1M6E5P7_MALRU</name>
<dbReference type="GO" id="GO:0071555">
    <property type="term" value="P:cell wall organization"/>
    <property type="evidence" value="ECO:0007669"/>
    <property type="project" value="UniProtKB-KW"/>
</dbReference>
<keyword evidence="1 10" id="KW-1003">Cell membrane</keyword>
<evidence type="ECO:0000256" key="7">
    <source>
        <dbReference type="ARBA" id="ARBA00023136"/>
    </source>
</evidence>
<comment type="catalytic activity">
    <reaction evidence="10">
        <text>di-trans,octa-cis-undecaprenyl diphospho-N-acetyl-alpha-D-muramoyl-L-alanyl-D-glutamyl-meso-2,6-diaminopimeloyl-D-alanyl-D-alanine + UDP-N-acetyl-alpha-D-glucosamine = di-trans,octa-cis-undecaprenyl diphospho-[N-acetyl-alpha-D-glucosaminyl-(1-&gt;4)]-N-acetyl-alpha-D-muramoyl-L-alanyl-D-glutamyl-meso-2,6-diaminopimeloyl-D-alanyl-D-alanine + UDP + H(+)</text>
        <dbReference type="Rhea" id="RHEA:31227"/>
        <dbReference type="ChEBI" id="CHEBI:15378"/>
        <dbReference type="ChEBI" id="CHEBI:57705"/>
        <dbReference type="ChEBI" id="CHEBI:58223"/>
        <dbReference type="ChEBI" id="CHEBI:61387"/>
        <dbReference type="ChEBI" id="CHEBI:61388"/>
        <dbReference type="EC" id="2.4.1.227"/>
    </reaction>
</comment>
<dbReference type="PANTHER" id="PTHR21015">
    <property type="entry name" value="UDP-N-ACETYLGLUCOSAMINE--N-ACETYLMURAMYL-(PENTAPEPTIDE) PYROPHOSPHORYL-UNDECAPRENOL N-ACETYLGLUCOSAMINE TRANSFERASE 1"/>
    <property type="match status" value="1"/>
</dbReference>
<feature type="binding site" evidence="10">
    <location>
        <position position="288"/>
    </location>
    <ligand>
        <name>UDP-N-acetyl-alpha-D-glucosamine</name>
        <dbReference type="ChEBI" id="CHEBI:57705"/>
    </ligand>
</feature>
<feature type="binding site" evidence="10">
    <location>
        <position position="187"/>
    </location>
    <ligand>
        <name>UDP-N-acetyl-alpha-D-glucosamine</name>
        <dbReference type="ChEBI" id="CHEBI:57705"/>
    </ligand>
</feature>
<protein>
    <recommendedName>
        <fullName evidence="10">UDP-N-acetylglucosamine--N-acetylmuramyl-(pentapeptide) pyrophosphoryl-undecaprenol N-acetylglucosamine transferase</fullName>
        <ecNumber evidence="10">2.4.1.227</ecNumber>
    </recommendedName>
    <alternativeName>
        <fullName evidence="10">Undecaprenyl-PP-MurNAc-pentapeptide-UDPGlcNAc GlcNAc transferase</fullName>
    </alternativeName>
</protein>
<evidence type="ECO:0000256" key="3">
    <source>
        <dbReference type="ARBA" id="ARBA00022676"/>
    </source>
</evidence>
<dbReference type="AlphaFoldDB" id="A0A1M6E5P7"/>
<feature type="binding site" evidence="10">
    <location>
        <position position="243"/>
    </location>
    <ligand>
        <name>UDP-N-acetyl-alpha-D-glucosamine</name>
        <dbReference type="ChEBI" id="CHEBI:57705"/>
    </ligand>
</feature>
<feature type="domain" description="Glycosyltransferase family 28 N-terminal" evidence="11">
    <location>
        <begin position="4"/>
        <end position="142"/>
    </location>
</feature>
<evidence type="ECO:0000259" key="11">
    <source>
        <dbReference type="Pfam" id="PF03033"/>
    </source>
</evidence>
<keyword evidence="2 10" id="KW-0132">Cell division</keyword>
<dbReference type="EC" id="2.4.1.227" evidence="10"/>
<keyword evidence="6 10" id="KW-0573">Peptidoglycan synthesis</keyword>
<comment type="pathway">
    <text evidence="10">Cell wall biogenesis; peptidoglycan biosynthesis.</text>
</comment>
<evidence type="ECO:0000259" key="12">
    <source>
        <dbReference type="Pfam" id="PF04101"/>
    </source>
</evidence>
<reference evidence="13 14" key="1">
    <citation type="submission" date="2016-11" db="EMBL/GenBank/DDBJ databases">
        <authorList>
            <person name="Jaros S."/>
            <person name="Januszkiewicz K."/>
            <person name="Wedrychowicz H."/>
        </authorList>
    </citation>
    <scope>NUCLEOTIDE SEQUENCE [LARGE SCALE GENOMIC DNA]</scope>
    <source>
        <strain evidence="13 14">DSM 5091</strain>
    </source>
</reference>
<feature type="binding site" evidence="10">
    <location>
        <position position="124"/>
    </location>
    <ligand>
        <name>UDP-N-acetyl-alpha-D-glucosamine</name>
        <dbReference type="ChEBI" id="CHEBI:57705"/>
    </ligand>
</feature>
<evidence type="ECO:0000256" key="9">
    <source>
        <dbReference type="ARBA" id="ARBA00023316"/>
    </source>
</evidence>
<evidence type="ECO:0000313" key="13">
    <source>
        <dbReference type="EMBL" id="SHI80812.1"/>
    </source>
</evidence>
<keyword evidence="5 10" id="KW-0133">Cell shape</keyword>
<sequence length="359" mass="38062">MRLLLAGGGTGGHLFPAVALAQLLLQQDKDAAVQFVGTKMGLEAKLLPKLDLPLATVGMAGVVGTGWRGKLEMLPRLLKSMLQAKKIINGFKPDLVIGVGGYSSVPVLLMAKLMGIPYVIHEQNAIPGLSNKLLGKWAKRIFLSFADSGKGFNAEKTMLTGNPLRSGLNDVNEKIDVGGTLLIFGGSRGAQAINKSVVEMLPLLKAWSDCPNILHQTGEAELEKVRQAYADAGFDPQQVVPFIDDMAAAYDQAKLIVCRAGATTLAELTACGRPAILIPFPYAAGDHQTANARTLEQVGAAKVLPQSELTASVLFELIKQMSGNTELLQSMADKGRSLGQPGAAEMILDECFRLCGAKG</sequence>
<evidence type="ECO:0000313" key="14">
    <source>
        <dbReference type="Proteomes" id="UP000184171"/>
    </source>
</evidence>
<dbReference type="CDD" id="cd03785">
    <property type="entry name" value="GT28_MurG"/>
    <property type="match status" value="1"/>
</dbReference>
<dbReference type="GO" id="GO:0051991">
    <property type="term" value="F:UDP-N-acetyl-D-glucosamine:N-acetylmuramoyl-L-alanyl-D-glutamyl-meso-2,6-diaminopimelyl-D-alanyl-D-alanine-diphosphoundecaprenol 4-beta-N-acetylglucosaminlytransferase activity"/>
    <property type="evidence" value="ECO:0007669"/>
    <property type="project" value="RHEA"/>
</dbReference>
<evidence type="ECO:0000256" key="6">
    <source>
        <dbReference type="ARBA" id="ARBA00022984"/>
    </source>
</evidence>
<feature type="binding site" evidence="10">
    <location>
        <begin position="10"/>
        <end position="12"/>
    </location>
    <ligand>
        <name>UDP-N-acetyl-alpha-D-glucosamine</name>
        <dbReference type="ChEBI" id="CHEBI:57705"/>
    </ligand>
</feature>
<evidence type="ECO:0000256" key="5">
    <source>
        <dbReference type="ARBA" id="ARBA00022960"/>
    </source>
</evidence>
<keyword evidence="3 10" id="KW-0328">Glycosyltransferase</keyword>
<feature type="domain" description="Glycosyl transferase family 28 C-terminal" evidence="12">
    <location>
        <begin position="180"/>
        <end position="335"/>
    </location>
</feature>
<dbReference type="InterPro" id="IPR006009">
    <property type="entry name" value="GlcNAc_MurG"/>
</dbReference>
<keyword evidence="4 10" id="KW-0808">Transferase</keyword>
<gene>
    <name evidence="10" type="primary">murG</name>
    <name evidence="13" type="ORF">SAMN02745165_00950</name>
</gene>
<comment type="subcellular location">
    <subcellularLocation>
        <location evidence="10">Cell membrane</location>
        <topology evidence="10">Peripheral membrane protein</topology>
        <orientation evidence="10">Cytoplasmic side</orientation>
    </subcellularLocation>
</comment>
<feature type="binding site" evidence="10">
    <location>
        <position position="165"/>
    </location>
    <ligand>
        <name>UDP-N-acetyl-alpha-D-glucosamine</name>
        <dbReference type="ChEBI" id="CHEBI:57705"/>
    </ligand>
</feature>
<dbReference type="GO" id="GO:0008360">
    <property type="term" value="P:regulation of cell shape"/>
    <property type="evidence" value="ECO:0007669"/>
    <property type="project" value="UniProtKB-KW"/>
</dbReference>
<dbReference type="NCBIfam" id="TIGR01133">
    <property type="entry name" value="murG"/>
    <property type="match status" value="1"/>
</dbReference>
<dbReference type="PANTHER" id="PTHR21015:SF22">
    <property type="entry name" value="GLYCOSYLTRANSFERASE"/>
    <property type="match status" value="1"/>
</dbReference>
<dbReference type="SUPFAM" id="SSF53756">
    <property type="entry name" value="UDP-Glycosyltransferase/glycogen phosphorylase"/>
    <property type="match status" value="1"/>
</dbReference>
<comment type="caution">
    <text evidence="10">Lacks conserved residue(s) required for the propagation of feature annotation.</text>
</comment>
<dbReference type="Pfam" id="PF04101">
    <property type="entry name" value="Glyco_tran_28_C"/>
    <property type="match status" value="1"/>
</dbReference>
<evidence type="ECO:0000256" key="10">
    <source>
        <dbReference type="HAMAP-Rule" id="MF_00033"/>
    </source>
</evidence>
<keyword evidence="7 10" id="KW-0472">Membrane</keyword>
<keyword evidence="14" id="KW-1185">Reference proteome</keyword>
<evidence type="ECO:0000256" key="4">
    <source>
        <dbReference type="ARBA" id="ARBA00022679"/>
    </source>
</evidence>
<evidence type="ECO:0000256" key="1">
    <source>
        <dbReference type="ARBA" id="ARBA00022475"/>
    </source>
</evidence>
<dbReference type="Pfam" id="PF03033">
    <property type="entry name" value="Glyco_transf_28"/>
    <property type="match status" value="1"/>
</dbReference>
<comment type="function">
    <text evidence="10">Cell wall formation. Catalyzes the transfer of a GlcNAc subunit on undecaprenyl-pyrophosphoryl-MurNAc-pentapeptide (lipid intermediate I) to form undecaprenyl-pyrophosphoryl-MurNAc-(pentapeptide)GlcNAc (lipid intermediate II).</text>
</comment>
<dbReference type="STRING" id="1122189.SAMN02745165_00950"/>
<evidence type="ECO:0000256" key="2">
    <source>
        <dbReference type="ARBA" id="ARBA00022618"/>
    </source>
</evidence>
<organism evidence="13 14">
    <name type="scientific">Malonomonas rubra DSM 5091</name>
    <dbReference type="NCBI Taxonomy" id="1122189"/>
    <lineage>
        <taxon>Bacteria</taxon>
        <taxon>Pseudomonadati</taxon>
        <taxon>Thermodesulfobacteriota</taxon>
        <taxon>Desulfuromonadia</taxon>
        <taxon>Desulfuromonadales</taxon>
        <taxon>Geopsychrobacteraceae</taxon>
        <taxon>Malonomonas</taxon>
    </lineage>
</organism>
<dbReference type="Proteomes" id="UP000184171">
    <property type="component" value="Unassembled WGS sequence"/>
</dbReference>
<dbReference type="UniPathway" id="UPA00219"/>
<dbReference type="OrthoDB" id="9808936at2"/>
<evidence type="ECO:0000256" key="8">
    <source>
        <dbReference type="ARBA" id="ARBA00023306"/>
    </source>
</evidence>
<dbReference type="GO" id="GO:0051301">
    <property type="term" value="P:cell division"/>
    <property type="evidence" value="ECO:0007669"/>
    <property type="project" value="UniProtKB-KW"/>
</dbReference>
<proteinExistence type="inferred from homology"/>
<dbReference type="GO" id="GO:0009252">
    <property type="term" value="P:peptidoglycan biosynthetic process"/>
    <property type="evidence" value="ECO:0007669"/>
    <property type="project" value="UniProtKB-UniRule"/>
</dbReference>
<dbReference type="InterPro" id="IPR007235">
    <property type="entry name" value="Glyco_trans_28_C"/>
</dbReference>
<dbReference type="GO" id="GO:0050511">
    <property type="term" value="F:undecaprenyldiphospho-muramoylpentapeptide beta-N-acetylglucosaminyltransferase activity"/>
    <property type="evidence" value="ECO:0007669"/>
    <property type="project" value="UniProtKB-UniRule"/>
</dbReference>
<dbReference type="InterPro" id="IPR004276">
    <property type="entry name" value="GlycoTrans_28_N"/>
</dbReference>
<accession>A0A1M6E5P7</accession>
<dbReference type="HAMAP" id="MF_00033">
    <property type="entry name" value="MurG"/>
    <property type="match status" value="1"/>
</dbReference>
<keyword evidence="8 10" id="KW-0131">Cell cycle</keyword>
<dbReference type="Gene3D" id="3.40.50.2000">
    <property type="entry name" value="Glycogen Phosphorylase B"/>
    <property type="match status" value="2"/>
</dbReference>
<comment type="similarity">
    <text evidence="10">Belongs to the glycosyltransferase 28 family. MurG subfamily.</text>
</comment>
<dbReference type="GO" id="GO:0005975">
    <property type="term" value="P:carbohydrate metabolic process"/>
    <property type="evidence" value="ECO:0007669"/>
    <property type="project" value="InterPro"/>
</dbReference>
<keyword evidence="9 10" id="KW-0961">Cell wall biogenesis/degradation</keyword>
<dbReference type="GO" id="GO:0005886">
    <property type="term" value="C:plasma membrane"/>
    <property type="evidence" value="ECO:0007669"/>
    <property type="project" value="UniProtKB-SubCell"/>
</dbReference>
<dbReference type="EMBL" id="FQZT01000002">
    <property type="protein sequence ID" value="SHI80812.1"/>
    <property type="molecule type" value="Genomic_DNA"/>
</dbReference>